<dbReference type="EMBL" id="BMRP01000004">
    <property type="protein sequence ID" value="GGU52627.1"/>
    <property type="molecule type" value="Genomic_DNA"/>
</dbReference>
<dbReference type="Pfam" id="PF26340">
    <property type="entry name" value="DNA-SBD_ScoMcrA"/>
    <property type="match status" value="1"/>
</dbReference>
<organism evidence="3 4">
    <name type="scientific">Streptomyces albospinus</name>
    <dbReference type="NCBI Taxonomy" id="285515"/>
    <lineage>
        <taxon>Bacteria</taxon>
        <taxon>Bacillati</taxon>
        <taxon>Actinomycetota</taxon>
        <taxon>Actinomycetes</taxon>
        <taxon>Kitasatosporales</taxon>
        <taxon>Streptomycetaceae</taxon>
        <taxon>Streptomyces</taxon>
    </lineage>
</organism>
<proteinExistence type="predicted"/>
<feature type="region of interest" description="Disordered" evidence="1">
    <location>
        <begin position="145"/>
        <end position="178"/>
    </location>
</feature>
<protein>
    <recommendedName>
        <fullName evidence="2">ScoMcrA-like DNA sulfur-binding domain-containing protein</fullName>
    </recommendedName>
</protein>
<reference evidence="4" key="1">
    <citation type="journal article" date="2019" name="Int. J. Syst. Evol. Microbiol.">
        <title>The Global Catalogue of Microorganisms (GCM) 10K type strain sequencing project: providing services to taxonomists for standard genome sequencing and annotation.</title>
        <authorList>
            <consortium name="The Broad Institute Genomics Platform"/>
            <consortium name="The Broad Institute Genome Sequencing Center for Infectious Disease"/>
            <person name="Wu L."/>
            <person name="Ma J."/>
        </authorList>
    </citation>
    <scope>NUCLEOTIDE SEQUENCE [LARGE SCALE GENOMIC DNA]</scope>
    <source>
        <strain evidence="4">JCM 3399</strain>
    </source>
</reference>
<dbReference type="Proteomes" id="UP000654471">
    <property type="component" value="Unassembled WGS sequence"/>
</dbReference>
<sequence length="178" mass="19469">MRYGEVEGELKRLLTEYGPSHPTPPAYPFHHLVSDGVWEVRTDQGPGSPGSRVGLLRSSGATWRRAPGLRAALAKEPSLLRRLARVLLDTRFPPSLHMDLCEAAGLDLELAETESVHGAGAATRRQRDRRMRELILTAYELQADDRPLRSRPASMAGGADSRSHASQQRSRVTGGGPT</sequence>
<feature type="domain" description="ScoMcrA-like DNA sulfur-binding" evidence="2">
    <location>
        <begin position="2"/>
        <end position="107"/>
    </location>
</feature>
<evidence type="ECO:0000259" key="2">
    <source>
        <dbReference type="Pfam" id="PF26340"/>
    </source>
</evidence>
<gene>
    <name evidence="3" type="ORF">GCM10010211_16310</name>
</gene>
<comment type="caution">
    <text evidence="3">The sequence shown here is derived from an EMBL/GenBank/DDBJ whole genome shotgun (WGS) entry which is preliminary data.</text>
</comment>
<name>A0ABQ2UW09_9ACTN</name>
<evidence type="ECO:0000256" key="1">
    <source>
        <dbReference type="SAM" id="MobiDB-lite"/>
    </source>
</evidence>
<evidence type="ECO:0000313" key="4">
    <source>
        <dbReference type="Proteomes" id="UP000654471"/>
    </source>
</evidence>
<dbReference type="InterPro" id="IPR058813">
    <property type="entry name" value="DNA-SBD_ScoMcrA"/>
</dbReference>
<evidence type="ECO:0000313" key="3">
    <source>
        <dbReference type="EMBL" id="GGU52627.1"/>
    </source>
</evidence>
<keyword evidence="4" id="KW-1185">Reference proteome</keyword>
<accession>A0ABQ2UW09</accession>